<keyword evidence="3 4" id="KW-0268">Exocytosis</keyword>
<accession>A0A9P6EER5</accession>
<dbReference type="Pfam" id="PF03081">
    <property type="entry name" value="Exo70_C"/>
    <property type="match status" value="1"/>
</dbReference>
<proteinExistence type="inferred from homology"/>
<dbReference type="EMBL" id="MU157859">
    <property type="protein sequence ID" value="KAF9527700.1"/>
    <property type="molecule type" value="Genomic_DNA"/>
</dbReference>
<evidence type="ECO:0000256" key="3">
    <source>
        <dbReference type="ARBA" id="ARBA00022483"/>
    </source>
</evidence>
<dbReference type="InterPro" id="IPR004140">
    <property type="entry name" value="Exo70"/>
</dbReference>
<reference evidence="6" key="1">
    <citation type="submission" date="2020-11" db="EMBL/GenBank/DDBJ databases">
        <authorList>
            <consortium name="DOE Joint Genome Institute"/>
            <person name="Ahrendt S."/>
            <person name="Riley R."/>
            <person name="Andreopoulos W."/>
            <person name="Labutti K."/>
            <person name="Pangilinan J."/>
            <person name="Ruiz-Duenas F.J."/>
            <person name="Barrasa J.M."/>
            <person name="Sanchez-Garcia M."/>
            <person name="Camarero S."/>
            <person name="Miyauchi S."/>
            <person name="Serrano A."/>
            <person name="Linde D."/>
            <person name="Babiker R."/>
            <person name="Drula E."/>
            <person name="Ayuso-Fernandez I."/>
            <person name="Pacheco R."/>
            <person name="Padilla G."/>
            <person name="Ferreira P."/>
            <person name="Barriuso J."/>
            <person name="Kellner H."/>
            <person name="Castanera R."/>
            <person name="Alfaro M."/>
            <person name="Ramirez L."/>
            <person name="Pisabarro A.G."/>
            <person name="Kuo A."/>
            <person name="Tritt A."/>
            <person name="Lipzen A."/>
            <person name="He G."/>
            <person name="Yan M."/>
            <person name="Ng V."/>
            <person name="Cullen D."/>
            <person name="Martin F."/>
            <person name="Rosso M.-N."/>
            <person name="Henrissat B."/>
            <person name="Hibbett D."/>
            <person name="Martinez A.T."/>
            <person name="Grigoriev I.V."/>
        </authorList>
    </citation>
    <scope>NUCLEOTIDE SEQUENCE</scope>
    <source>
        <strain evidence="6">CBS 506.95</strain>
    </source>
</reference>
<evidence type="ECO:0000256" key="2">
    <source>
        <dbReference type="ARBA" id="ARBA00022448"/>
    </source>
</evidence>
<name>A0A9P6EER5_9AGAR</name>
<comment type="subcellular location">
    <subcellularLocation>
        <location evidence="4">Bud</location>
    </subcellularLocation>
    <subcellularLocation>
        <location evidence="4">Bud neck</location>
    </subcellularLocation>
</comment>
<dbReference type="InterPro" id="IPR046364">
    <property type="entry name" value="Exo70_C"/>
</dbReference>
<dbReference type="OrthoDB" id="1922221at2759"/>
<sequence>MDDETAEIELLQQNLNKTRQISKRMTTILESFDTRLAKLEKSILPLHTAAQILNRRRSNIDQTLARIEEMSVNHEDLAADEDLILRGPQPGQLNVYKDAMERLNTSIAFNAADLDLAATSRLVETGAKRLAQLYTQVVAEGSSGTTPAPGSEFMLSSFPSSLLPTLSPVVQFLRTLPQPVTHPSHPAAQTIFNTLKDAQKGYADMRGNWAVKCLEGQGKRLVARADTVDPLATGREFREWVELMLGTAEEEYKLLLELSPLSTVPAIALSFGTLMIPILKLFGTVLNQLTTLMKKSLQKYSFLALSAYEGMISLQRHWDDLLARRGPDFSAEKNESKDGVQSLRALCLRSFPEFLADIKLAAMTRGSDTSVKLMDFTVSTVEYFQKVPEVQDAVESALYALGDGNWKMGEGVQVGKGKDDDDSTILEHFLHDIVTTAITSLTTISRTSRRPAFGSIFLLNNISYLRHNLLRSPSSSDILALISPSTSESLNHTFRTAKAGYFEANFSPLMLSISDDPKDKSGKSAAKEKFTRFFDLLDEVVERHKLAKVLEEDQQSRSEIEDEIVMLVIPSFQMFTQKQKDKEFSKSKSLQYIKRTADDVESQLRSLF</sequence>
<dbReference type="SUPFAM" id="SSF74788">
    <property type="entry name" value="Cullin repeat-like"/>
    <property type="match status" value="1"/>
</dbReference>
<dbReference type="Proteomes" id="UP000807306">
    <property type="component" value="Unassembled WGS sequence"/>
</dbReference>
<dbReference type="GO" id="GO:0005935">
    <property type="term" value="C:cellular bud neck"/>
    <property type="evidence" value="ECO:0007669"/>
    <property type="project" value="UniProtKB-SubCell"/>
</dbReference>
<dbReference type="GO" id="GO:0015031">
    <property type="term" value="P:protein transport"/>
    <property type="evidence" value="ECO:0007669"/>
    <property type="project" value="UniProtKB-KW"/>
</dbReference>
<gene>
    <name evidence="6" type="ORF">CPB83DRAFT_768212</name>
</gene>
<evidence type="ECO:0000256" key="1">
    <source>
        <dbReference type="ARBA" id="ARBA00006756"/>
    </source>
</evidence>
<dbReference type="PANTHER" id="PTHR12542:SF41">
    <property type="entry name" value="EXOCYST COMPLEX COMPONENT 7"/>
    <property type="match status" value="1"/>
</dbReference>
<feature type="domain" description="Exocyst complex subunit Exo70 C-terminal" evidence="5">
    <location>
        <begin position="242"/>
        <end position="605"/>
    </location>
</feature>
<dbReference type="Gene3D" id="1.20.1280.170">
    <property type="entry name" value="Exocyst complex component Exo70"/>
    <property type="match status" value="1"/>
</dbReference>
<protein>
    <recommendedName>
        <fullName evidence="4">Exocyst complex protein EXO70</fullName>
    </recommendedName>
</protein>
<dbReference type="GO" id="GO:0006887">
    <property type="term" value="P:exocytosis"/>
    <property type="evidence" value="ECO:0007669"/>
    <property type="project" value="UniProtKB-KW"/>
</dbReference>
<comment type="caution">
    <text evidence="6">The sequence shown here is derived from an EMBL/GenBank/DDBJ whole genome shotgun (WGS) entry which is preliminary data.</text>
</comment>
<evidence type="ECO:0000313" key="7">
    <source>
        <dbReference type="Proteomes" id="UP000807306"/>
    </source>
</evidence>
<dbReference type="PANTHER" id="PTHR12542">
    <property type="entry name" value="EXOCYST COMPLEX PROTEIN EXO70"/>
    <property type="match status" value="1"/>
</dbReference>
<dbReference type="InterPro" id="IPR016159">
    <property type="entry name" value="Cullin_repeat-like_dom_sf"/>
</dbReference>
<dbReference type="AlphaFoldDB" id="A0A9P6EER5"/>
<evidence type="ECO:0000256" key="4">
    <source>
        <dbReference type="RuleBase" id="RU365026"/>
    </source>
</evidence>
<keyword evidence="7" id="KW-1185">Reference proteome</keyword>
<keyword evidence="2 4" id="KW-0813">Transport</keyword>
<evidence type="ECO:0000313" key="6">
    <source>
        <dbReference type="EMBL" id="KAF9527700.1"/>
    </source>
</evidence>
<evidence type="ECO:0000259" key="5">
    <source>
        <dbReference type="Pfam" id="PF03081"/>
    </source>
</evidence>
<comment type="function">
    <text evidence="4">Involved in the secretory pathway as part of the exocyst complex which tethers secretory vesicles to the sites of exocytosis. Also plays a role in the assembly of the exocyst.</text>
</comment>
<dbReference type="GO" id="GO:0005546">
    <property type="term" value="F:phosphatidylinositol-4,5-bisphosphate binding"/>
    <property type="evidence" value="ECO:0007669"/>
    <property type="project" value="InterPro"/>
</dbReference>
<organism evidence="6 7">
    <name type="scientific">Crepidotus variabilis</name>
    <dbReference type="NCBI Taxonomy" id="179855"/>
    <lineage>
        <taxon>Eukaryota</taxon>
        <taxon>Fungi</taxon>
        <taxon>Dikarya</taxon>
        <taxon>Basidiomycota</taxon>
        <taxon>Agaricomycotina</taxon>
        <taxon>Agaricomycetes</taxon>
        <taxon>Agaricomycetidae</taxon>
        <taxon>Agaricales</taxon>
        <taxon>Agaricineae</taxon>
        <taxon>Crepidotaceae</taxon>
        <taxon>Crepidotus</taxon>
    </lineage>
</organism>
<dbReference type="GO" id="GO:0000145">
    <property type="term" value="C:exocyst"/>
    <property type="evidence" value="ECO:0007669"/>
    <property type="project" value="InterPro"/>
</dbReference>
<comment type="similarity">
    <text evidence="1 4">Belongs to the EXO70 family.</text>
</comment>
<keyword evidence="4" id="KW-0653">Protein transport</keyword>